<organism evidence="2 3">
    <name type="scientific">Ascobolus immersus RN42</name>
    <dbReference type="NCBI Taxonomy" id="1160509"/>
    <lineage>
        <taxon>Eukaryota</taxon>
        <taxon>Fungi</taxon>
        <taxon>Dikarya</taxon>
        <taxon>Ascomycota</taxon>
        <taxon>Pezizomycotina</taxon>
        <taxon>Pezizomycetes</taxon>
        <taxon>Pezizales</taxon>
        <taxon>Ascobolaceae</taxon>
        <taxon>Ascobolus</taxon>
    </lineage>
</organism>
<accession>A0A3N4I7G4</accession>
<reference evidence="2 3" key="1">
    <citation type="journal article" date="2018" name="Nat. Ecol. Evol.">
        <title>Pezizomycetes genomes reveal the molecular basis of ectomycorrhizal truffle lifestyle.</title>
        <authorList>
            <person name="Murat C."/>
            <person name="Payen T."/>
            <person name="Noel B."/>
            <person name="Kuo A."/>
            <person name="Morin E."/>
            <person name="Chen J."/>
            <person name="Kohler A."/>
            <person name="Krizsan K."/>
            <person name="Balestrini R."/>
            <person name="Da Silva C."/>
            <person name="Montanini B."/>
            <person name="Hainaut M."/>
            <person name="Levati E."/>
            <person name="Barry K.W."/>
            <person name="Belfiori B."/>
            <person name="Cichocki N."/>
            <person name="Clum A."/>
            <person name="Dockter R.B."/>
            <person name="Fauchery L."/>
            <person name="Guy J."/>
            <person name="Iotti M."/>
            <person name="Le Tacon F."/>
            <person name="Lindquist E.A."/>
            <person name="Lipzen A."/>
            <person name="Malagnac F."/>
            <person name="Mello A."/>
            <person name="Molinier V."/>
            <person name="Miyauchi S."/>
            <person name="Poulain J."/>
            <person name="Riccioni C."/>
            <person name="Rubini A."/>
            <person name="Sitrit Y."/>
            <person name="Splivallo R."/>
            <person name="Traeger S."/>
            <person name="Wang M."/>
            <person name="Zifcakova L."/>
            <person name="Wipf D."/>
            <person name="Zambonelli A."/>
            <person name="Paolocci F."/>
            <person name="Nowrousian M."/>
            <person name="Ottonello S."/>
            <person name="Baldrian P."/>
            <person name="Spatafora J.W."/>
            <person name="Henrissat B."/>
            <person name="Nagy L.G."/>
            <person name="Aury J.M."/>
            <person name="Wincker P."/>
            <person name="Grigoriev I.V."/>
            <person name="Bonfante P."/>
            <person name="Martin F.M."/>
        </authorList>
    </citation>
    <scope>NUCLEOTIDE SEQUENCE [LARGE SCALE GENOMIC DNA]</scope>
    <source>
        <strain evidence="2 3">RN42</strain>
    </source>
</reference>
<feature type="compositionally biased region" description="Basic and acidic residues" evidence="1">
    <location>
        <begin position="7"/>
        <end position="17"/>
    </location>
</feature>
<evidence type="ECO:0000313" key="3">
    <source>
        <dbReference type="Proteomes" id="UP000275078"/>
    </source>
</evidence>
<keyword evidence="3" id="KW-1185">Reference proteome</keyword>
<dbReference type="Proteomes" id="UP000275078">
    <property type="component" value="Unassembled WGS sequence"/>
</dbReference>
<feature type="compositionally biased region" description="Acidic residues" evidence="1">
    <location>
        <begin position="85"/>
        <end position="95"/>
    </location>
</feature>
<evidence type="ECO:0000313" key="2">
    <source>
        <dbReference type="EMBL" id="RPA81417.1"/>
    </source>
</evidence>
<protein>
    <submittedName>
        <fullName evidence="2">Uncharacterized protein</fullName>
    </submittedName>
</protein>
<proteinExistence type="predicted"/>
<evidence type="ECO:0000256" key="1">
    <source>
        <dbReference type="SAM" id="MobiDB-lite"/>
    </source>
</evidence>
<name>A0A3N4I7G4_ASCIM</name>
<dbReference type="EMBL" id="ML119680">
    <property type="protein sequence ID" value="RPA81417.1"/>
    <property type="molecule type" value="Genomic_DNA"/>
</dbReference>
<gene>
    <name evidence="2" type="ORF">BJ508DRAFT_326539</name>
</gene>
<sequence>MSTQAVEADKRNPDVVRKPTQAVEVDKRDRDEVRKPTTMSKKPTTRSSRGEKADNDVQSRSRQQGPVEVRKPTTMSSRGEKADNDVQEADYEAQEADNKVQSSRGEKADNDVQEADYEAQEADKRGPVVKKPTTMSSRGEEADNRGPGSRQTRSSRGEEADMYNVVQEADYEVQEADNMAANSVKDGPRE</sequence>
<dbReference type="AlphaFoldDB" id="A0A3N4I7G4"/>
<feature type="compositionally biased region" description="Basic and acidic residues" evidence="1">
    <location>
        <begin position="24"/>
        <end position="35"/>
    </location>
</feature>
<feature type="compositionally biased region" description="Polar residues" evidence="1">
    <location>
        <begin position="37"/>
        <end position="47"/>
    </location>
</feature>
<feature type="region of interest" description="Disordered" evidence="1">
    <location>
        <begin position="1"/>
        <end position="190"/>
    </location>
</feature>
<feature type="compositionally biased region" description="Acidic residues" evidence="1">
    <location>
        <begin position="111"/>
        <end position="120"/>
    </location>
</feature>
<feature type="compositionally biased region" description="Basic and acidic residues" evidence="1">
    <location>
        <begin position="48"/>
        <end position="59"/>
    </location>
</feature>